<evidence type="ECO:0000256" key="1">
    <source>
        <dbReference type="SAM" id="MobiDB-lite"/>
    </source>
</evidence>
<gene>
    <name evidence="2" type="ORF">SAMN06893096_10850</name>
</gene>
<name>A0A239HDB7_9ACTN</name>
<reference evidence="3" key="1">
    <citation type="submission" date="2017-06" db="EMBL/GenBank/DDBJ databases">
        <authorList>
            <person name="Varghese N."/>
            <person name="Submissions S."/>
        </authorList>
    </citation>
    <scope>NUCLEOTIDE SEQUENCE [LARGE SCALE GENOMIC DNA]</scope>
    <source>
        <strain evidence="3">DSM 46839</strain>
    </source>
</reference>
<dbReference type="EMBL" id="FZOO01000008">
    <property type="protein sequence ID" value="SNS79399.1"/>
    <property type="molecule type" value="Genomic_DNA"/>
</dbReference>
<organism evidence="2 3">
    <name type="scientific">Geodermatophilus pulveris</name>
    <dbReference type="NCBI Taxonomy" id="1564159"/>
    <lineage>
        <taxon>Bacteria</taxon>
        <taxon>Bacillati</taxon>
        <taxon>Actinomycetota</taxon>
        <taxon>Actinomycetes</taxon>
        <taxon>Geodermatophilales</taxon>
        <taxon>Geodermatophilaceae</taxon>
        <taxon>Geodermatophilus</taxon>
    </lineage>
</organism>
<dbReference type="OrthoDB" id="5197650at2"/>
<dbReference type="Proteomes" id="UP000198373">
    <property type="component" value="Unassembled WGS sequence"/>
</dbReference>
<protein>
    <submittedName>
        <fullName evidence="2">Uncharacterized protein</fullName>
    </submittedName>
</protein>
<feature type="region of interest" description="Disordered" evidence="1">
    <location>
        <begin position="1"/>
        <end position="29"/>
    </location>
</feature>
<evidence type="ECO:0000313" key="3">
    <source>
        <dbReference type="Proteomes" id="UP000198373"/>
    </source>
</evidence>
<dbReference type="AlphaFoldDB" id="A0A239HDB7"/>
<sequence>MPTTDPVRVRSRRDADPVPDSAGPHVDLTEFRDDHAPLEPALDRLRAAVELAELAELRDTLTEHIGNEGDAVLP</sequence>
<dbReference type="RefSeq" id="WP_089306561.1">
    <property type="nucleotide sequence ID" value="NZ_FZOO01000008.1"/>
</dbReference>
<evidence type="ECO:0000313" key="2">
    <source>
        <dbReference type="EMBL" id="SNS79399.1"/>
    </source>
</evidence>
<proteinExistence type="predicted"/>
<keyword evidence="3" id="KW-1185">Reference proteome</keyword>
<accession>A0A239HDB7</accession>